<protein>
    <recommendedName>
        <fullName evidence="3">SbsA Ig-like domain-containing protein</fullName>
    </recommendedName>
</protein>
<dbReference type="Proteomes" id="UP000232883">
    <property type="component" value="Chromosome"/>
</dbReference>
<dbReference type="OrthoDB" id="246488at2"/>
<evidence type="ECO:0000313" key="2">
    <source>
        <dbReference type="Proteomes" id="UP000232883"/>
    </source>
</evidence>
<dbReference type="KEGG" id="spir:CWM47_03155"/>
<reference evidence="1 2" key="1">
    <citation type="submission" date="2017-11" db="EMBL/GenBank/DDBJ databases">
        <title>Taxonomic description and genome sequences of Spirosoma HA7 sp. nov., isolated from pollen microhabitat of Corylus avellana.</title>
        <authorList>
            <person name="Ambika Manirajan B."/>
            <person name="Suarez C."/>
            <person name="Ratering S."/>
            <person name="Geissler-Plaum R."/>
            <person name="Cardinale M."/>
            <person name="Sylvia S."/>
        </authorList>
    </citation>
    <scope>NUCLEOTIDE SEQUENCE [LARGE SCALE GENOMIC DNA]</scope>
    <source>
        <strain evidence="1 2">HA7</strain>
    </source>
</reference>
<proteinExistence type="predicted"/>
<organism evidence="1 2">
    <name type="scientific">Spirosoma pollinicola</name>
    <dbReference type="NCBI Taxonomy" id="2057025"/>
    <lineage>
        <taxon>Bacteria</taxon>
        <taxon>Pseudomonadati</taxon>
        <taxon>Bacteroidota</taxon>
        <taxon>Cytophagia</taxon>
        <taxon>Cytophagales</taxon>
        <taxon>Cytophagaceae</taxon>
        <taxon>Spirosoma</taxon>
    </lineage>
</organism>
<gene>
    <name evidence="1" type="ORF">CWM47_03155</name>
</gene>
<evidence type="ECO:0000313" key="1">
    <source>
        <dbReference type="EMBL" id="AUD07144.1"/>
    </source>
</evidence>
<accession>A0A2K8ZBB8</accession>
<dbReference type="EMBL" id="CP025096">
    <property type="protein sequence ID" value="AUD07144.1"/>
    <property type="molecule type" value="Genomic_DNA"/>
</dbReference>
<keyword evidence="2" id="KW-1185">Reference proteome</keyword>
<sequence length="356" mass="40120">MIFFVYLLTVACSSPEETGIKIRWHEKRAVALSIPGQLLGPISANSMGQQLSVRLANRETAILGSFRQESDEVIFTPLIPFTRGLQYSVWLNGKRVGDTSIPTLEADDKPELLAIYPLQDSLPENQLKIYLYFSRPMREGQSQKYVSLVKNEADTLPGVFLNLQPELWNAERTILTLWLDPGRIKRDLQPNKKLGTPLQAGNHYQIVVSDAWPDQQGATLRKSTTKVFVTTARDSLSPKPVKWKVHAPLNRLKPLDVSFGEPFDHGMLTETLHVFTEKGSVVKGKWQLQDEERKANFTPAGGWTSGTYILRIESRLEDLAGNNLNRPFDRDLTRNDGSLTAEPFIDIHFSVLNTPP</sequence>
<dbReference type="AlphaFoldDB" id="A0A2K8ZBB8"/>
<evidence type="ECO:0008006" key="3">
    <source>
        <dbReference type="Google" id="ProtNLM"/>
    </source>
</evidence>
<name>A0A2K8ZBB8_9BACT</name>